<proteinExistence type="predicted"/>
<comment type="caution">
    <text evidence="2">The sequence shown here is derived from an EMBL/GenBank/DDBJ whole genome shotgun (WGS) entry which is preliminary data.</text>
</comment>
<feature type="coiled-coil region" evidence="1">
    <location>
        <begin position="1"/>
        <end position="49"/>
    </location>
</feature>
<evidence type="ECO:0000256" key="1">
    <source>
        <dbReference type="SAM" id="Coils"/>
    </source>
</evidence>
<evidence type="ECO:0000313" key="3">
    <source>
        <dbReference type="Proteomes" id="UP001281761"/>
    </source>
</evidence>
<organism evidence="2 3">
    <name type="scientific">Blattamonas nauphoetae</name>
    <dbReference type="NCBI Taxonomy" id="2049346"/>
    <lineage>
        <taxon>Eukaryota</taxon>
        <taxon>Metamonada</taxon>
        <taxon>Preaxostyla</taxon>
        <taxon>Oxymonadida</taxon>
        <taxon>Blattamonas</taxon>
    </lineage>
</organism>
<evidence type="ECO:0000313" key="2">
    <source>
        <dbReference type="EMBL" id="KAK2947735.1"/>
    </source>
</evidence>
<dbReference type="EMBL" id="JARBJD010000192">
    <property type="protein sequence ID" value="KAK2947735.1"/>
    <property type="molecule type" value="Genomic_DNA"/>
</dbReference>
<gene>
    <name evidence="2" type="ORF">BLNAU_17335</name>
</gene>
<protein>
    <submittedName>
        <fullName evidence="2">Uncharacterized protein</fullName>
    </submittedName>
</protein>
<accession>A0ABQ9X8V9</accession>
<name>A0ABQ9X8V9_9EUKA</name>
<sequence length="206" mass="23225">MEATQTSFSNLQQQHAQLQTKFEEAEIQNAQLRSELANKTQIIQQMKAEVVRNEEFVVSSNIIVTFSPEHFRVNGSTVTRINSTGWVGCFTKPVSKGIHRMSIRNPGTDGIMFGVLNAAKTSKYLTFGANKSSEAAMMNNADGYLYSAGKYPARNIWPREGQEWSAEADLEKRTLHFFIDGIQQQHHFMSIPVPLVFAIDAFYQDV</sequence>
<keyword evidence="1" id="KW-0175">Coiled coil</keyword>
<keyword evidence="3" id="KW-1185">Reference proteome</keyword>
<reference evidence="2 3" key="1">
    <citation type="journal article" date="2022" name="bioRxiv">
        <title>Genomics of Preaxostyla Flagellates Illuminates Evolutionary Transitions and the Path Towards Mitochondrial Loss.</title>
        <authorList>
            <person name="Novak L.V.F."/>
            <person name="Treitli S.C."/>
            <person name="Pyrih J."/>
            <person name="Halakuc P."/>
            <person name="Pipaliya S.V."/>
            <person name="Vacek V."/>
            <person name="Brzon O."/>
            <person name="Soukal P."/>
            <person name="Eme L."/>
            <person name="Dacks J.B."/>
            <person name="Karnkowska A."/>
            <person name="Elias M."/>
            <person name="Hampl V."/>
        </authorList>
    </citation>
    <scope>NUCLEOTIDE SEQUENCE [LARGE SCALE GENOMIC DNA]</scope>
    <source>
        <strain evidence="2">NAU3</strain>
        <tissue evidence="2">Gut</tissue>
    </source>
</reference>
<dbReference type="Proteomes" id="UP001281761">
    <property type="component" value="Unassembled WGS sequence"/>
</dbReference>